<gene>
    <name evidence="2" type="ORF">GCM10025770_16640</name>
</gene>
<dbReference type="InterPro" id="IPR030808">
    <property type="entry name" value="Glycosyl_04372"/>
</dbReference>
<reference evidence="3" key="1">
    <citation type="journal article" date="2019" name="Int. J. Syst. Evol. Microbiol.">
        <title>The Global Catalogue of Microorganisms (GCM) 10K type strain sequencing project: providing services to taxonomists for standard genome sequencing and annotation.</title>
        <authorList>
            <consortium name="The Broad Institute Genomics Platform"/>
            <consortium name="The Broad Institute Genome Sequencing Center for Infectious Disease"/>
            <person name="Wu L."/>
            <person name="Ma J."/>
        </authorList>
    </citation>
    <scope>NUCLEOTIDE SEQUENCE [LARGE SCALE GENOMIC DNA]</scope>
    <source>
        <strain evidence="3">JCM 18715</strain>
    </source>
</reference>
<feature type="transmembrane region" description="Helical" evidence="1">
    <location>
        <begin position="35"/>
        <end position="56"/>
    </location>
</feature>
<keyword evidence="1" id="KW-1133">Transmembrane helix</keyword>
<protein>
    <recommendedName>
        <fullName evidence="4">TIGR04372 family glycosyltransferase</fullName>
    </recommendedName>
</protein>
<dbReference type="EMBL" id="BAABLD010000008">
    <property type="protein sequence ID" value="GAA5163823.1"/>
    <property type="molecule type" value="Genomic_DNA"/>
</dbReference>
<keyword evidence="1" id="KW-0472">Membrane</keyword>
<name>A0ABP9QLA4_9RHOO</name>
<dbReference type="NCBIfam" id="TIGR04372">
    <property type="entry name" value="glycosyl_04372"/>
    <property type="match status" value="1"/>
</dbReference>
<evidence type="ECO:0000313" key="3">
    <source>
        <dbReference type="Proteomes" id="UP001500547"/>
    </source>
</evidence>
<comment type="caution">
    <text evidence="2">The sequence shown here is derived from an EMBL/GenBank/DDBJ whole genome shotgun (WGS) entry which is preliminary data.</text>
</comment>
<keyword evidence="3" id="KW-1185">Reference proteome</keyword>
<keyword evidence="1" id="KW-0812">Transmembrane</keyword>
<dbReference type="RefSeq" id="WP_345532437.1">
    <property type="nucleotide sequence ID" value="NZ_BAABLD010000008.1"/>
</dbReference>
<dbReference type="Proteomes" id="UP001500547">
    <property type="component" value="Unassembled WGS sequence"/>
</dbReference>
<accession>A0ABP9QLA4</accession>
<sequence>MGSRWQVLRRRLEFEYTRLRAYPLRVLAQKLGLKMLGSVIGLLLLPLTVILHVAGFRRVDFFLDRIGHLAIEPDCLLRDQALGLVPARKWVMLAPSHRVANSHLLRYWEPHFLVIRSRLLCFVIQSATRWKLGMHDASSYMRAIGRTQSAYRVYRDWGRRPPVLQLSAEDIEWGAQQLELMGVPRDAWFVCLHVREAGFSPVDEELHRHRNADIHNTCLAVEEIVRRGGWVIRLGDPSMTPMPAMPQTIDYAHHPLRSPRLDIYLCARSRFILGNTSGIAIVGTIFGVPSALANMIPITAMGYERQDISIPKLIWSSTEQAYVSMRSLIDQGLGSAQYYSQYLAEGVVPEENSAEDILDLTLEMFDSLDSEVRDPEALRLQAAFSDSLRDGDYAYKAASSTGARFLRKHQDKLKVG</sequence>
<evidence type="ECO:0000313" key="2">
    <source>
        <dbReference type="EMBL" id="GAA5163823.1"/>
    </source>
</evidence>
<evidence type="ECO:0000256" key="1">
    <source>
        <dbReference type="SAM" id="Phobius"/>
    </source>
</evidence>
<evidence type="ECO:0008006" key="4">
    <source>
        <dbReference type="Google" id="ProtNLM"/>
    </source>
</evidence>
<proteinExistence type="predicted"/>
<organism evidence="2 3">
    <name type="scientific">Viridibacterium curvum</name>
    <dbReference type="NCBI Taxonomy" id="1101404"/>
    <lineage>
        <taxon>Bacteria</taxon>
        <taxon>Pseudomonadati</taxon>
        <taxon>Pseudomonadota</taxon>
        <taxon>Betaproteobacteria</taxon>
        <taxon>Rhodocyclales</taxon>
        <taxon>Rhodocyclaceae</taxon>
        <taxon>Viridibacterium</taxon>
    </lineage>
</organism>